<evidence type="ECO:0000256" key="1">
    <source>
        <dbReference type="ARBA" id="ARBA00022801"/>
    </source>
</evidence>
<sequence length="266" mass="29553">MVIDKIDLAKAGSLQIYSQSNSSEIDAKRKRPCILICPGGGYENLSFRESEPVALKFLAMGYQTAVLSYSVAPEVFPTAIFQLAEAILYLKEHHEQYFIDSDRIILMGFSAGGHLAGLYGSSYAQEVLLKDIGTKEKRQIQAIVLSYPVVTSGEFAHTDSFHALLASNYEQRDSLSLEKLVDATYPPTFVWHTQQDDTVPVQNSLLLVNQLIAYGIPTEFHLFTEGLHGLSLGTAETKRSSSPLLIQPEVQVWPELCHAWLESQSK</sequence>
<keyword evidence="4" id="KW-1185">Reference proteome</keyword>
<name>S0KQ29_9ENTE</name>
<dbReference type="PATRIC" id="fig|1139219.3.peg.1444"/>
<dbReference type="eggNOG" id="COG0657">
    <property type="taxonomic scope" value="Bacteria"/>
</dbReference>
<dbReference type="HOGENOM" id="CLU_012494_5_1_9"/>
<feature type="domain" description="BD-FAE-like" evidence="2">
    <location>
        <begin position="27"/>
        <end position="211"/>
    </location>
</feature>
<reference evidence="3 4" key="1">
    <citation type="submission" date="2013-03" db="EMBL/GenBank/DDBJ databases">
        <title>The Genome Sequence of Enterococcus dispar ATCC_51266 (Illumina only assembly).</title>
        <authorList>
            <consortium name="The Broad Institute Genomics Platform"/>
            <consortium name="The Broad Institute Genome Sequencing Center for Infectious Disease"/>
            <person name="Earl A."/>
            <person name="Russ C."/>
            <person name="Gilmore M."/>
            <person name="Surin D."/>
            <person name="Walker B."/>
            <person name="Young S."/>
            <person name="Zeng Q."/>
            <person name="Gargeya S."/>
            <person name="Fitzgerald M."/>
            <person name="Haas B."/>
            <person name="Abouelleil A."/>
            <person name="Allen A.W."/>
            <person name="Alvarado L."/>
            <person name="Arachchi H.M."/>
            <person name="Berlin A.M."/>
            <person name="Chapman S.B."/>
            <person name="Gainer-Dewar J."/>
            <person name="Goldberg J."/>
            <person name="Griggs A."/>
            <person name="Gujja S."/>
            <person name="Hansen M."/>
            <person name="Howarth C."/>
            <person name="Imamovic A."/>
            <person name="Ireland A."/>
            <person name="Larimer J."/>
            <person name="McCowan C."/>
            <person name="Murphy C."/>
            <person name="Pearson M."/>
            <person name="Poon T.W."/>
            <person name="Priest M."/>
            <person name="Roberts A."/>
            <person name="Saif S."/>
            <person name="Shea T."/>
            <person name="Sisk P."/>
            <person name="Sykes S."/>
            <person name="Wortman J."/>
            <person name="Nusbaum C."/>
            <person name="Birren B."/>
        </authorList>
    </citation>
    <scope>NUCLEOTIDE SEQUENCE [LARGE SCALE GENOMIC DNA]</scope>
    <source>
        <strain evidence="3 4">ATCC 51266</strain>
    </source>
</reference>
<dbReference type="AlphaFoldDB" id="S0KQ29"/>
<evidence type="ECO:0000313" key="3">
    <source>
        <dbReference type="EMBL" id="EOT41311.1"/>
    </source>
</evidence>
<comment type="caution">
    <text evidence="3">The sequence shown here is derived from an EMBL/GenBank/DDBJ whole genome shotgun (WGS) entry which is preliminary data.</text>
</comment>
<proteinExistence type="predicted"/>
<keyword evidence="1" id="KW-0378">Hydrolase</keyword>
<dbReference type="PANTHER" id="PTHR48081:SF6">
    <property type="entry name" value="PEPTIDASE S9 PROLYL OLIGOPEPTIDASE CATALYTIC DOMAIN-CONTAINING PROTEIN"/>
    <property type="match status" value="1"/>
</dbReference>
<gene>
    <name evidence="3" type="ORF">OMK_01482</name>
</gene>
<dbReference type="Gene3D" id="3.40.50.1820">
    <property type="entry name" value="alpha/beta hydrolase"/>
    <property type="match status" value="1"/>
</dbReference>
<dbReference type="EMBL" id="AHYR01000005">
    <property type="protein sequence ID" value="EOT41311.1"/>
    <property type="molecule type" value="Genomic_DNA"/>
</dbReference>
<dbReference type="SUPFAM" id="SSF53474">
    <property type="entry name" value="alpha/beta-Hydrolases"/>
    <property type="match status" value="1"/>
</dbReference>
<dbReference type="InterPro" id="IPR050300">
    <property type="entry name" value="GDXG_lipolytic_enzyme"/>
</dbReference>
<dbReference type="RefSeq" id="WP_016172653.1">
    <property type="nucleotide sequence ID" value="NZ_ASWK01000001.1"/>
</dbReference>
<evidence type="ECO:0000313" key="4">
    <source>
        <dbReference type="Proteomes" id="UP000014127"/>
    </source>
</evidence>
<evidence type="ECO:0000259" key="2">
    <source>
        <dbReference type="Pfam" id="PF20434"/>
    </source>
</evidence>
<dbReference type="Pfam" id="PF20434">
    <property type="entry name" value="BD-FAE"/>
    <property type="match status" value="1"/>
</dbReference>
<dbReference type="Proteomes" id="UP000014127">
    <property type="component" value="Unassembled WGS sequence"/>
</dbReference>
<dbReference type="InterPro" id="IPR049492">
    <property type="entry name" value="BD-FAE-like_dom"/>
</dbReference>
<dbReference type="GO" id="GO:0016787">
    <property type="term" value="F:hydrolase activity"/>
    <property type="evidence" value="ECO:0007669"/>
    <property type="project" value="UniProtKB-KW"/>
</dbReference>
<accession>S0KQ29</accession>
<dbReference type="STRING" id="44009.RV01_GL001119"/>
<protein>
    <recommendedName>
        <fullName evidence="2">BD-FAE-like domain-containing protein</fullName>
    </recommendedName>
</protein>
<dbReference type="PANTHER" id="PTHR48081">
    <property type="entry name" value="AB HYDROLASE SUPERFAMILY PROTEIN C4A8.06C"/>
    <property type="match status" value="1"/>
</dbReference>
<dbReference type="OrthoDB" id="9794725at2"/>
<dbReference type="InterPro" id="IPR029058">
    <property type="entry name" value="AB_hydrolase_fold"/>
</dbReference>
<organism evidence="3 4">
    <name type="scientific">Enterococcus dispar ATCC 51266</name>
    <dbReference type="NCBI Taxonomy" id="1139219"/>
    <lineage>
        <taxon>Bacteria</taxon>
        <taxon>Bacillati</taxon>
        <taxon>Bacillota</taxon>
        <taxon>Bacilli</taxon>
        <taxon>Lactobacillales</taxon>
        <taxon>Enterococcaceae</taxon>
        <taxon>Enterococcus</taxon>
    </lineage>
</organism>